<dbReference type="InterPro" id="IPR014710">
    <property type="entry name" value="RmlC-like_jellyroll"/>
</dbReference>
<sequence>MKTLSQYFHLGSHLSFQAGQNITTSDDKGHSEDIYILSKGTCALLTQSPKGAEKVYAYYSGLRIIGFAPFLFQESHSSTVIWSSFTIQARTPVEVYRLSQTAFKTLLTDTLFLSLVAETLVENNIQLIQHFKSLVEEPVTLRFSRFVLEQTQLDNGRLALPPFFKYQEIADYLSIHPVTVAKLVKVLCSQGILKKSGQRIFLINKQKLLTILEEQNDFPY</sequence>
<dbReference type="PROSITE" id="PS50042">
    <property type="entry name" value="CNMP_BINDING_3"/>
    <property type="match status" value="1"/>
</dbReference>
<feature type="domain" description="Cyclic nucleotide-binding" evidence="4">
    <location>
        <begin position="32"/>
        <end position="107"/>
    </location>
</feature>
<accession>A0ABT9YRT4</accession>
<evidence type="ECO:0000313" key="6">
    <source>
        <dbReference type="Proteomes" id="UP001223079"/>
    </source>
</evidence>
<evidence type="ECO:0000256" key="2">
    <source>
        <dbReference type="ARBA" id="ARBA00023125"/>
    </source>
</evidence>
<dbReference type="Pfam" id="PF13545">
    <property type="entry name" value="HTH_Crp_2"/>
    <property type="match status" value="1"/>
</dbReference>
<dbReference type="InterPro" id="IPR018490">
    <property type="entry name" value="cNMP-bd_dom_sf"/>
</dbReference>
<organism evidence="5 6">
    <name type="scientific">Streptococcus moroccensis</name>
    <dbReference type="NCBI Taxonomy" id="1451356"/>
    <lineage>
        <taxon>Bacteria</taxon>
        <taxon>Bacillati</taxon>
        <taxon>Bacillota</taxon>
        <taxon>Bacilli</taxon>
        <taxon>Lactobacillales</taxon>
        <taxon>Streptococcaceae</taxon>
        <taxon>Streptococcus</taxon>
    </lineage>
</organism>
<dbReference type="Gene3D" id="2.60.120.10">
    <property type="entry name" value="Jelly Rolls"/>
    <property type="match status" value="1"/>
</dbReference>
<dbReference type="EMBL" id="JAUSTM010000006">
    <property type="protein sequence ID" value="MDQ0222322.1"/>
    <property type="molecule type" value="Genomic_DNA"/>
</dbReference>
<dbReference type="InterPro" id="IPR036390">
    <property type="entry name" value="WH_DNA-bd_sf"/>
</dbReference>
<name>A0ABT9YRT4_9STRE</name>
<evidence type="ECO:0000256" key="1">
    <source>
        <dbReference type="ARBA" id="ARBA00023015"/>
    </source>
</evidence>
<keyword evidence="2" id="KW-0238">DNA-binding</keyword>
<proteinExistence type="predicted"/>
<keyword evidence="3" id="KW-0804">Transcription</keyword>
<dbReference type="InterPro" id="IPR012318">
    <property type="entry name" value="HTH_CRP"/>
</dbReference>
<dbReference type="RefSeq" id="WP_307121529.1">
    <property type="nucleotide sequence ID" value="NZ_JAUSTM010000006.1"/>
</dbReference>
<dbReference type="InterPro" id="IPR000595">
    <property type="entry name" value="cNMP-bd_dom"/>
</dbReference>
<dbReference type="Proteomes" id="UP001223079">
    <property type="component" value="Unassembled WGS sequence"/>
</dbReference>
<dbReference type="Pfam" id="PF00027">
    <property type="entry name" value="cNMP_binding"/>
    <property type="match status" value="1"/>
</dbReference>
<protein>
    <submittedName>
        <fullName evidence="5">CRP-like cAMP-binding protein</fullName>
    </submittedName>
</protein>
<dbReference type="CDD" id="cd00038">
    <property type="entry name" value="CAP_ED"/>
    <property type="match status" value="1"/>
</dbReference>
<dbReference type="SUPFAM" id="SSF46785">
    <property type="entry name" value="Winged helix' DNA-binding domain"/>
    <property type="match status" value="1"/>
</dbReference>
<gene>
    <name evidence="5" type="ORF">J2S23_000873</name>
</gene>
<dbReference type="SUPFAM" id="SSF51206">
    <property type="entry name" value="cAMP-binding domain-like"/>
    <property type="match status" value="1"/>
</dbReference>
<evidence type="ECO:0000259" key="4">
    <source>
        <dbReference type="PROSITE" id="PS50042"/>
    </source>
</evidence>
<reference evidence="5 6" key="1">
    <citation type="submission" date="2023-07" db="EMBL/GenBank/DDBJ databases">
        <title>Genomic Encyclopedia of Type Strains, Phase IV (KMG-IV): sequencing the most valuable type-strain genomes for metagenomic binning, comparative biology and taxonomic classification.</title>
        <authorList>
            <person name="Goeker M."/>
        </authorList>
    </citation>
    <scope>NUCLEOTIDE SEQUENCE [LARGE SCALE GENOMIC DNA]</scope>
    <source>
        <strain evidence="5 6">DSM 105143</strain>
    </source>
</reference>
<keyword evidence="6" id="KW-1185">Reference proteome</keyword>
<evidence type="ECO:0000313" key="5">
    <source>
        <dbReference type="EMBL" id="MDQ0222322.1"/>
    </source>
</evidence>
<keyword evidence="1" id="KW-0805">Transcription regulation</keyword>
<evidence type="ECO:0000256" key="3">
    <source>
        <dbReference type="ARBA" id="ARBA00023163"/>
    </source>
</evidence>
<comment type="caution">
    <text evidence="5">The sequence shown here is derived from an EMBL/GenBank/DDBJ whole genome shotgun (WGS) entry which is preliminary data.</text>
</comment>